<keyword evidence="3 7" id="KW-0312">Gluconeogenesis</keyword>
<dbReference type="GO" id="GO:0046166">
    <property type="term" value="P:glyceraldehyde-3-phosphate biosynthetic process"/>
    <property type="evidence" value="ECO:0007669"/>
    <property type="project" value="TreeGrafter"/>
</dbReference>
<comment type="subunit">
    <text evidence="7 8">Homodimer.</text>
</comment>
<feature type="binding site" evidence="7">
    <location>
        <begin position="8"/>
        <end position="10"/>
    </location>
    <ligand>
        <name>substrate</name>
    </ligand>
</feature>
<dbReference type="GO" id="GO:0004807">
    <property type="term" value="F:triose-phosphate isomerase activity"/>
    <property type="evidence" value="ECO:0007669"/>
    <property type="project" value="UniProtKB-UniRule"/>
</dbReference>
<dbReference type="UniPathway" id="UPA00138"/>
<protein>
    <recommendedName>
        <fullName evidence="7 8">Triosephosphate isomerase</fullName>
        <shortName evidence="7">TIM</shortName>
        <shortName evidence="7">TPI</shortName>
        <ecNumber evidence="7 8">5.3.1.1</ecNumber>
    </recommendedName>
    <alternativeName>
        <fullName evidence="7">Triose-phosphate isomerase</fullName>
    </alternativeName>
</protein>
<comment type="subcellular location">
    <subcellularLocation>
        <location evidence="7 8">Cytoplasm</location>
    </subcellularLocation>
</comment>
<dbReference type="EC" id="5.3.1.1" evidence="7 8"/>
<evidence type="ECO:0000313" key="9">
    <source>
        <dbReference type="EMBL" id="PIR91842.1"/>
    </source>
</evidence>
<comment type="function">
    <text evidence="7">Involved in the gluconeogenesis. Catalyzes stereospecifically the conversion of dihydroxyacetone phosphate (DHAP) to D-glyceraldehyde-3-phosphate (G3P).</text>
</comment>
<evidence type="ECO:0000256" key="1">
    <source>
        <dbReference type="ARBA" id="ARBA00004680"/>
    </source>
</evidence>
<feature type="binding site" evidence="7">
    <location>
        <position position="172"/>
    </location>
    <ligand>
        <name>substrate</name>
    </ligand>
</feature>
<feature type="active site" description="Electrophile" evidence="7">
    <location>
        <position position="95"/>
    </location>
</feature>
<feature type="binding site" evidence="7">
    <location>
        <begin position="233"/>
        <end position="234"/>
    </location>
    <ligand>
        <name>substrate</name>
    </ligand>
</feature>
<evidence type="ECO:0000256" key="2">
    <source>
        <dbReference type="ARBA" id="ARBA00007422"/>
    </source>
</evidence>
<organism evidence="9 10">
    <name type="scientific">bacterium (Candidatus Gribaldobacteria) CG10_big_fil_rev_8_21_14_0_10_41_12</name>
    <dbReference type="NCBI Taxonomy" id="2014277"/>
    <lineage>
        <taxon>Bacteria</taxon>
        <taxon>Candidatus Gribaldobacteria</taxon>
    </lineage>
</organism>
<comment type="similarity">
    <text evidence="2 7 8">Belongs to the triosephosphate isomerase family.</text>
</comment>
<evidence type="ECO:0000256" key="5">
    <source>
        <dbReference type="ARBA" id="ARBA00023152"/>
    </source>
</evidence>
<dbReference type="CDD" id="cd00311">
    <property type="entry name" value="TIM"/>
    <property type="match status" value="1"/>
</dbReference>
<dbReference type="GO" id="GO:0006094">
    <property type="term" value="P:gluconeogenesis"/>
    <property type="evidence" value="ECO:0007669"/>
    <property type="project" value="UniProtKB-UniRule"/>
</dbReference>
<dbReference type="Proteomes" id="UP000228906">
    <property type="component" value="Unassembled WGS sequence"/>
</dbReference>
<dbReference type="GO" id="GO:0006096">
    <property type="term" value="P:glycolytic process"/>
    <property type="evidence" value="ECO:0007669"/>
    <property type="project" value="UniProtKB-UniRule"/>
</dbReference>
<dbReference type="HAMAP" id="MF_00147_B">
    <property type="entry name" value="TIM_B"/>
    <property type="match status" value="1"/>
</dbReference>
<comment type="caution">
    <text evidence="9">The sequence shown here is derived from an EMBL/GenBank/DDBJ whole genome shotgun (WGS) entry which is preliminary data.</text>
</comment>
<dbReference type="InterPro" id="IPR035990">
    <property type="entry name" value="TIM_sf"/>
</dbReference>
<dbReference type="PANTHER" id="PTHR21139">
    <property type="entry name" value="TRIOSEPHOSPHATE ISOMERASE"/>
    <property type="match status" value="1"/>
</dbReference>
<dbReference type="AlphaFoldDB" id="A0A2H0UYE0"/>
<keyword evidence="4 7" id="KW-0963">Cytoplasm</keyword>
<keyword evidence="6 7" id="KW-0413">Isomerase</keyword>
<feature type="active site" description="Proton acceptor" evidence="7">
    <location>
        <position position="166"/>
    </location>
</feature>
<dbReference type="Gene3D" id="3.20.20.70">
    <property type="entry name" value="Aldolase class I"/>
    <property type="match status" value="1"/>
</dbReference>
<dbReference type="FunFam" id="3.20.20.70:FF:000016">
    <property type="entry name" value="Triosephosphate isomerase"/>
    <property type="match status" value="1"/>
</dbReference>
<dbReference type="UniPathway" id="UPA00109">
    <property type="reaction ID" value="UER00189"/>
</dbReference>
<dbReference type="GO" id="GO:0005829">
    <property type="term" value="C:cytosol"/>
    <property type="evidence" value="ECO:0007669"/>
    <property type="project" value="TreeGrafter"/>
</dbReference>
<dbReference type="PROSITE" id="PS51440">
    <property type="entry name" value="TIM_2"/>
    <property type="match status" value="1"/>
</dbReference>
<evidence type="ECO:0000256" key="3">
    <source>
        <dbReference type="ARBA" id="ARBA00022432"/>
    </source>
</evidence>
<evidence type="ECO:0000256" key="7">
    <source>
        <dbReference type="HAMAP-Rule" id="MF_00147"/>
    </source>
</evidence>
<dbReference type="InterPro" id="IPR022896">
    <property type="entry name" value="TrioseP_Isoase_bac/euk"/>
</dbReference>
<dbReference type="SUPFAM" id="SSF51351">
    <property type="entry name" value="Triosephosphate isomerase (TIM)"/>
    <property type="match status" value="1"/>
</dbReference>
<dbReference type="InterPro" id="IPR000652">
    <property type="entry name" value="Triosephosphate_isomerase"/>
</dbReference>
<evidence type="ECO:0000256" key="4">
    <source>
        <dbReference type="ARBA" id="ARBA00022490"/>
    </source>
</evidence>
<dbReference type="GO" id="GO:0019563">
    <property type="term" value="P:glycerol catabolic process"/>
    <property type="evidence" value="ECO:0007669"/>
    <property type="project" value="TreeGrafter"/>
</dbReference>
<keyword evidence="5 7" id="KW-0324">Glycolysis</keyword>
<dbReference type="EMBL" id="PFAV01000003">
    <property type="protein sequence ID" value="PIR91842.1"/>
    <property type="molecule type" value="Genomic_DNA"/>
</dbReference>
<comment type="pathway">
    <text evidence="1 7 8">Carbohydrate degradation; glycolysis; D-glyceraldehyde 3-phosphate from glycerone phosphate: step 1/1.</text>
</comment>
<dbReference type="Pfam" id="PF00121">
    <property type="entry name" value="TIM"/>
    <property type="match status" value="1"/>
</dbReference>
<gene>
    <name evidence="7" type="primary">tpiA</name>
    <name evidence="9" type="ORF">COU03_00270</name>
</gene>
<dbReference type="PANTHER" id="PTHR21139:SF42">
    <property type="entry name" value="TRIOSEPHOSPHATE ISOMERASE"/>
    <property type="match status" value="1"/>
</dbReference>
<sequence length="249" mass="27033">MKKIIVANWKCNPQTLREAQKMFLELKQGIGRGEKAEAVVCPPFVYLARAAEIFKGSKIKLGGQNCALTEGGPYTGEISAVMLKNLGAKYVILGHSERRAIGEDNVLINQKIKNVLKGGLTPIVCLGETAQQKQNNETFLILEQQVREVLQKITSTQVGKIILAYEPIWAIGGGQSCPADFALTVALFIRKIISQIANPTIARRVSLLYGGSVDSANAEDYLKTEIFSGLLVGGASLKIKEFLKIASLT</sequence>
<dbReference type="InterPro" id="IPR013785">
    <property type="entry name" value="Aldolase_TIM"/>
</dbReference>
<accession>A0A2H0UYE0</accession>
<proteinExistence type="inferred from homology"/>
<comment type="catalytic activity">
    <reaction evidence="7 8">
        <text>D-glyceraldehyde 3-phosphate = dihydroxyacetone phosphate</text>
        <dbReference type="Rhea" id="RHEA:18585"/>
        <dbReference type="ChEBI" id="CHEBI:57642"/>
        <dbReference type="ChEBI" id="CHEBI:59776"/>
        <dbReference type="EC" id="5.3.1.1"/>
    </reaction>
</comment>
<feature type="binding site" evidence="7">
    <location>
        <position position="212"/>
    </location>
    <ligand>
        <name>substrate</name>
    </ligand>
</feature>
<name>A0A2H0UYE0_9BACT</name>
<dbReference type="NCBIfam" id="TIGR00419">
    <property type="entry name" value="tim"/>
    <property type="match status" value="1"/>
</dbReference>
<evidence type="ECO:0000256" key="6">
    <source>
        <dbReference type="ARBA" id="ARBA00023235"/>
    </source>
</evidence>
<evidence type="ECO:0000313" key="10">
    <source>
        <dbReference type="Proteomes" id="UP000228906"/>
    </source>
</evidence>
<comment type="pathway">
    <text evidence="7 8">Carbohydrate biosynthesis; gluconeogenesis.</text>
</comment>
<evidence type="ECO:0000256" key="8">
    <source>
        <dbReference type="RuleBase" id="RU363013"/>
    </source>
</evidence>
<reference evidence="10" key="1">
    <citation type="submission" date="2017-09" db="EMBL/GenBank/DDBJ databases">
        <title>Depth-based differentiation of microbial function through sediment-hosted aquifers and enrichment of novel symbionts in the deep terrestrial subsurface.</title>
        <authorList>
            <person name="Probst A.J."/>
            <person name="Ladd B."/>
            <person name="Jarett J.K."/>
            <person name="Geller-Mcgrath D.E."/>
            <person name="Sieber C.M.K."/>
            <person name="Emerson J.B."/>
            <person name="Anantharaman K."/>
            <person name="Thomas B.C."/>
            <person name="Malmstrom R."/>
            <person name="Stieglmeier M."/>
            <person name="Klingl A."/>
            <person name="Woyke T."/>
            <person name="Ryan C.M."/>
            <person name="Banfield J.F."/>
        </authorList>
    </citation>
    <scope>NUCLEOTIDE SEQUENCE [LARGE SCALE GENOMIC DNA]</scope>
</reference>